<evidence type="ECO:0000313" key="2">
    <source>
        <dbReference type="Proteomes" id="UP001304461"/>
    </source>
</evidence>
<gene>
    <name evidence="1" type="ORF">VB738_04615</name>
</gene>
<comment type="caution">
    <text evidence="1">The sequence shown here is derived from an EMBL/GenBank/DDBJ whole genome shotgun (WGS) entry which is preliminary data.</text>
</comment>
<keyword evidence="2" id="KW-1185">Reference proteome</keyword>
<organism evidence="1 2">
    <name type="scientific">Cyanobium gracile UHCC 0139</name>
    <dbReference type="NCBI Taxonomy" id="3110308"/>
    <lineage>
        <taxon>Bacteria</taxon>
        <taxon>Bacillati</taxon>
        <taxon>Cyanobacteriota</taxon>
        <taxon>Cyanophyceae</taxon>
        <taxon>Synechococcales</taxon>
        <taxon>Prochlorococcaceae</taxon>
        <taxon>Cyanobium</taxon>
    </lineage>
</organism>
<evidence type="ECO:0000313" key="1">
    <source>
        <dbReference type="EMBL" id="MEA5390542.1"/>
    </source>
</evidence>
<dbReference type="Proteomes" id="UP001304461">
    <property type="component" value="Unassembled WGS sequence"/>
</dbReference>
<reference evidence="1 2" key="1">
    <citation type="submission" date="2023-12" db="EMBL/GenBank/DDBJ databases">
        <title>Baltic Sea Cyanobacteria.</title>
        <authorList>
            <person name="Delbaje E."/>
            <person name="Fewer D.P."/>
            <person name="Shishido T.K."/>
        </authorList>
    </citation>
    <scope>NUCLEOTIDE SEQUENCE [LARGE SCALE GENOMIC DNA]</scope>
    <source>
        <strain evidence="1 2">UHCC 0139</strain>
    </source>
</reference>
<dbReference type="RefSeq" id="WP_323304635.1">
    <property type="nucleotide sequence ID" value="NZ_JAYGHX010000002.1"/>
</dbReference>
<dbReference type="EMBL" id="JAYGHX010000002">
    <property type="protein sequence ID" value="MEA5390542.1"/>
    <property type="molecule type" value="Genomic_DNA"/>
</dbReference>
<sequence length="144" mass="15461">MPSPEFPVGSANTDLCQLVAAAADLCRRPLRHAVVNPVQGAVSAGPEAEQGVGSLDLCLRLEARSPEGERVPAEDLELEIYRSGGELNLTLAWRQGEDHPLLWHGSHPVWMDGATGLRSSCPADGAPLEALARRLRALLRPDQD</sequence>
<accession>A0ABU5RRY2</accession>
<name>A0ABU5RRY2_9CYAN</name>
<proteinExistence type="predicted"/>
<protein>
    <submittedName>
        <fullName evidence="1">Uncharacterized protein</fullName>
    </submittedName>
</protein>